<dbReference type="Pfam" id="PF12527">
    <property type="entry name" value="DUF3727"/>
    <property type="match status" value="1"/>
</dbReference>
<dbReference type="InterPro" id="IPR022203">
    <property type="entry name" value="DUF3727"/>
</dbReference>
<name>A0A0C1V5V1_9CYAN</name>
<dbReference type="AlphaFoldDB" id="A0A0C1V5V1"/>
<accession>A0A0C1V5V1</accession>
<dbReference type="Pfam" id="PF06949">
    <property type="entry name" value="DUF1292"/>
    <property type="match status" value="1"/>
</dbReference>
<dbReference type="InterPro" id="IPR009711">
    <property type="entry name" value="UPF0473"/>
</dbReference>
<gene>
    <name evidence="1" type="ORF">QQ91_010370</name>
</gene>
<proteinExistence type="predicted"/>
<dbReference type="PANTHER" id="PTHR36061">
    <property type="match status" value="1"/>
</dbReference>
<reference evidence="1" key="3">
    <citation type="submission" date="2020-02" db="EMBL/GenBank/DDBJ databases">
        <authorList>
            <person name="Sarangi A.N."/>
            <person name="Ghosh S."/>
            <person name="Mukherjee M."/>
            <person name="Tripathy S."/>
        </authorList>
    </citation>
    <scope>NUCLEOTIDE SEQUENCE</scope>
    <source>
        <strain evidence="1">BDU141951</strain>
    </source>
</reference>
<reference evidence="1" key="2">
    <citation type="journal article" date="2015" name="Genome Announc.">
        <title>Draft Genome Sequence of Filamentous Marine Cyanobacterium Lyngbya confervoides Strain BDU141951.</title>
        <authorList>
            <person name="Chandrababunaidu M.M."/>
            <person name="Sen D."/>
            <person name="Tripathy S."/>
        </authorList>
    </citation>
    <scope>NUCLEOTIDE SEQUENCE</scope>
    <source>
        <strain evidence="1">BDU141951</strain>
    </source>
</reference>
<dbReference type="PANTHER" id="PTHR36061:SF3">
    <property type="entry name" value="OS04G0692200 PROTEIN"/>
    <property type="match status" value="1"/>
</dbReference>
<protein>
    <submittedName>
        <fullName evidence="1">DUF3727 domain-containing protein</fullName>
    </submittedName>
</protein>
<dbReference type="EMBL" id="JTHE02000003">
    <property type="protein sequence ID" value="NEV67521.1"/>
    <property type="molecule type" value="Genomic_DNA"/>
</dbReference>
<evidence type="ECO:0000313" key="1">
    <source>
        <dbReference type="EMBL" id="NEV67521.1"/>
    </source>
</evidence>
<sequence>MTFSDSDFVQDRPTIAVKDEAGRVLMCQIEQTFEIGQRQYALLLPLDTPVEIFAWEPDEEEEDTDTLVDVEESDIEMLLPTARAVLAEHDLVLQRSAVTLSVSGELPTPQEEDCFTLDIGDIDEDGEPDSEEFQTLATFFHNDVEYTICTPLDPLLIFAEMGAAGDARMIPPEEFERLRPEIESSIFDVLE</sequence>
<comment type="caution">
    <text evidence="1">The sequence shown here is derived from an EMBL/GenBank/DDBJ whole genome shotgun (WGS) entry which is preliminary data.</text>
</comment>
<organism evidence="1">
    <name type="scientific">Lyngbya confervoides BDU141951</name>
    <dbReference type="NCBI Taxonomy" id="1574623"/>
    <lineage>
        <taxon>Bacteria</taxon>
        <taxon>Bacillati</taxon>
        <taxon>Cyanobacteriota</taxon>
        <taxon>Cyanophyceae</taxon>
        <taxon>Oscillatoriophycideae</taxon>
        <taxon>Oscillatoriales</taxon>
        <taxon>Microcoleaceae</taxon>
        <taxon>Lyngbya</taxon>
    </lineage>
</organism>
<reference evidence="1" key="1">
    <citation type="submission" date="2014-11" db="EMBL/GenBank/DDBJ databases">
        <authorList>
            <person name="Malar M.C."/>
            <person name="Sen D."/>
            <person name="Tripathy S."/>
        </authorList>
    </citation>
    <scope>NUCLEOTIDE SEQUENCE</scope>
    <source>
        <strain evidence="1">BDU141951</strain>
    </source>
</reference>